<feature type="signal peptide" evidence="2">
    <location>
        <begin position="1"/>
        <end position="20"/>
    </location>
</feature>
<dbReference type="GO" id="GO:0005615">
    <property type="term" value="C:extracellular space"/>
    <property type="evidence" value="ECO:0007669"/>
    <property type="project" value="UniProtKB-KW"/>
</dbReference>
<evidence type="ECO:0000313" key="4">
    <source>
        <dbReference type="EMBL" id="CAK6957744.1"/>
    </source>
</evidence>
<dbReference type="Gene3D" id="2.40.50.40">
    <property type="match status" value="1"/>
</dbReference>
<dbReference type="AlphaFoldDB" id="A0AAV1NDW0"/>
<keyword evidence="2" id="KW-0732">Signal</keyword>
<protein>
    <submittedName>
        <fullName evidence="4">C-C motif chemokine 25</fullName>
    </submittedName>
</protein>
<evidence type="ECO:0000313" key="5">
    <source>
        <dbReference type="Proteomes" id="UP001314229"/>
    </source>
</evidence>
<name>A0AAV1NDW0_SCOSC</name>
<dbReference type="GO" id="GO:0006955">
    <property type="term" value="P:immune response"/>
    <property type="evidence" value="ECO:0007669"/>
    <property type="project" value="InterPro"/>
</dbReference>
<dbReference type="EMBL" id="CAWUFR010000030">
    <property type="protein sequence ID" value="CAK6957744.1"/>
    <property type="molecule type" value="Genomic_DNA"/>
</dbReference>
<evidence type="ECO:0000256" key="1">
    <source>
        <dbReference type="ARBA" id="ARBA00022514"/>
    </source>
</evidence>
<dbReference type="SUPFAM" id="SSF54117">
    <property type="entry name" value="Interleukin 8-like chemokines"/>
    <property type="match status" value="1"/>
</dbReference>
<feature type="chain" id="PRO_5043696102" evidence="2">
    <location>
        <begin position="21"/>
        <end position="111"/>
    </location>
</feature>
<dbReference type="Pfam" id="PF00048">
    <property type="entry name" value="IL8"/>
    <property type="match status" value="1"/>
</dbReference>
<keyword evidence="5" id="KW-1185">Reference proteome</keyword>
<organism evidence="4 5">
    <name type="scientific">Scomber scombrus</name>
    <name type="common">Atlantic mackerel</name>
    <name type="synonym">Scomber vernalis</name>
    <dbReference type="NCBI Taxonomy" id="13677"/>
    <lineage>
        <taxon>Eukaryota</taxon>
        <taxon>Metazoa</taxon>
        <taxon>Chordata</taxon>
        <taxon>Craniata</taxon>
        <taxon>Vertebrata</taxon>
        <taxon>Euteleostomi</taxon>
        <taxon>Actinopterygii</taxon>
        <taxon>Neopterygii</taxon>
        <taxon>Teleostei</taxon>
        <taxon>Neoteleostei</taxon>
        <taxon>Acanthomorphata</taxon>
        <taxon>Pelagiaria</taxon>
        <taxon>Scombriformes</taxon>
        <taxon>Scombridae</taxon>
        <taxon>Scomber</taxon>
    </lineage>
</organism>
<feature type="domain" description="Chemokine interleukin-8-like" evidence="3">
    <location>
        <begin position="26"/>
        <end position="61"/>
    </location>
</feature>
<comment type="caution">
    <text evidence="4">The sequence shown here is derived from an EMBL/GenBank/DDBJ whole genome shotgun (WGS) entry which is preliminary data.</text>
</comment>
<dbReference type="GO" id="GO:0008009">
    <property type="term" value="F:chemokine activity"/>
    <property type="evidence" value="ECO:0007669"/>
    <property type="project" value="InterPro"/>
</dbReference>
<accession>A0AAV1NDW0</accession>
<dbReference type="InterPro" id="IPR036048">
    <property type="entry name" value="Interleukin_8-like_sf"/>
</dbReference>
<reference evidence="4 5" key="1">
    <citation type="submission" date="2024-01" db="EMBL/GenBank/DDBJ databases">
        <authorList>
            <person name="Alioto T."/>
            <person name="Alioto T."/>
            <person name="Gomez Garrido J."/>
        </authorList>
    </citation>
    <scope>NUCLEOTIDE SEQUENCE [LARGE SCALE GENOMIC DNA]</scope>
</reference>
<dbReference type="InterPro" id="IPR001811">
    <property type="entry name" value="Chemokine_IL8-like_dom"/>
</dbReference>
<proteinExistence type="predicted"/>
<sequence length="111" mass="12570">MRFNALCFLVILCSIYLALAQVSYDDCCLKYVKKLSDKTLKHVMKYRRQETDGGCNIPAVIDINHGCRKAAVALIHLPPSGKSPSLSLKRIYGFMVCDCRAKEEERIMDIL</sequence>
<gene>
    <name evidence="4" type="ORF">FSCOSCO3_A017006</name>
</gene>
<evidence type="ECO:0000256" key="2">
    <source>
        <dbReference type="SAM" id="SignalP"/>
    </source>
</evidence>
<keyword evidence="1" id="KW-0202">Cytokine</keyword>
<evidence type="ECO:0000259" key="3">
    <source>
        <dbReference type="Pfam" id="PF00048"/>
    </source>
</evidence>
<dbReference type="Proteomes" id="UP001314229">
    <property type="component" value="Unassembled WGS sequence"/>
</dbReference>